<dbReference type="EMBL" id="BAAAPH010000003">
    <property type="protein sequence ID" value="GAA1557983.1"/>
    <property type="molecule type" value="Genomic_DNA"/>
</dbReference>
<sequence>MVADCRRDPIGSGGMSSFPDEVEGYYAELAERRGWPAETVAAIRSTVELIRDLDRGTASRTYGAAVDDYGTDWLYEAVWHEREWVVIRQLGVGEDGELTRYWWQRLEDDEGMLTDQALDRENWGLRPLSREDFYTAWDDPGWSLTA</sequence>
<name>A0ABP4NCA1_9ACTN</name>
<proteinExistence type="predicted"/>
<gene>
    <name evidence="1" type="ORF">GCM10009804_13460</name>
</gene>
<dbReference type="Proteomes" id="UP001501705">
    <property type="component" value="Unassembled WGS sequence"/>
</dbReference>
<accession>A0ABP4NCA1</accession>
<evidence type="ECO:0000313" key="2">
    <source>
        <dbReference type="Proteomes" id="UP001501705"/>
    </source>
</evidence>
<keyword evidence="2" id="KW-1185">Reference proteome</keyword>
<comment type="caution">
    <text evidence="1">The sequence shown here is derived from an EMBL/GenBank/DDBJ whole genome shotgun (WGS) entry which is preliminary data.</text>
</comment>
<reference evidence="2" key="1">
    <citation type="journal article" date="2019" name="Int. J. Syst. Evol. Microbiol.">
        <title>The Global Catalogue of Microorganisms (GCM) 10K type strain sequencing project: providing services to taxonomists for standard genome sequencing and annotation.</title>
        <authorList>
            <consortium name="The Broad Institute Genomics Platform"/>
            <consortium name="The Broad Institute Genome Sequencing Center for Infectious Disease"/>
            <person name="Wu L."/>
            <person name="Ma J."/>
        </authorList>
    </citation>
    <scope>NUCLEOTIDE SEQUENCE [LARGE SCALE GENOMIC DNA]</scope>
    <source>
        <strain evidence="2">JCM 15572</strain>
    </source>
</reference>
<protein>
    <submittedName>
        <fullName evidence="1">Uncharacterized protein</fullName>
    </submittedName>
</protein>
<organism evidence="1 2">
    <name type="scientific">Kribbella hippodromi</name>
    <dbReference type="NCBI Taxonomy" id="434347"/>
    <lineage>
        <taxon>Bacteria</taxon>
        <taxon>Bacillati</taxon>
        <taxon>Actinomycetota</taxon>
        <taxon>Actinomycetes</taxon>
        <taxon>Propionibacteriales</taxon>
        <taxon>Kribbellaceae</taxon>
        <taxon>Kribbella</taxon>
    </lineage>
</organism>
<evidence type="ECO:0000313" key="1">
    <source>
        <dbReference type="EMBL" id="GAA1557983.1"/>
    </source>
</evidence>